<feature type="domain" description="CusB-like beta-barrel" evidence="3">
    <location>
        <begin position="216"/>
        <end position="283"/>
    </location>
</feature>
<evidence type="ECO:0000259" key="4">
    <source>
        <dbReference type="Pfam" id="PF25989"/>
    </source>
</evidence>
<feature type="domain" description="YknX-like C-terminal permuted SH3-like" evidence="4">
    <location>
        <begin position="289"/>
        <end position="358"/>
    </location>
</feature>
<dbReference type="PATRIC" id="fig|1121015.4.peg.1031"/>
<dbReference type="SUPFAM" id="SSF111369">
    <property type="entry name" value="HlyD-like secretion proteins"/>
    <property type="match status" value="1"/>
</dbReference>
<feature type="signal peptide" evidence="2">
    <location>
        <begin position="1"/>
        <end position="19"/>
    </location>
</feature>
<dbReference type="STRING" id="1121015.GCA_000420545_01992"/>
<evidence type="ECO:0000313" key="5">
    <source>
        <dbReference type="EMBL" id="KFN43822.1"/>
    </source>
</evidence>
<dbReference type="PANTHER" id="PTHR30469:SF15">
    <property type="entry name" value="HLYD FAMILY OF SECRETION PROTEINS"/>
    <property type="match status" value="1"/>
</dbReference>
<dbReference type="Gene3D" id="2.40.30.170">
    <property type="match status" value="1"/>
</dbReference>
<dbReference type="Gene3D" id="2.40.50.100">
    <property type="match status" value="1"/>
</dbReference>
<dbReference type="eggNOG" id="COG0845">
    <property type="taxonomic scope" value="Bacteria"/>
</dbReference>
<proteinExistence type="inferred from homology"/>
<gene>
    <name evidence="5" type="ORF">N789_07705</name>
</gene>
<comment type="caution">
    <text evidence="5">The sequence shown here is derived from an EMBL/GenBank/DDBJ whole genome shotgun (WGS) entry which is preliminary data.</text>
</comment>
<organism evidence="5 6">
    <name type="scientific">Arenimonas oryziterrae DSM 21050 = YC6267</name>
    <dbReference type="NCBI Taxonomy" id="1121015"/>
    <lineage>
        <taxon>Bacteria</taxon>
        <taxon>Pseudomonadati</taxon>
        <taxon>Pseudomonadota</taxon>
        <taxon>Gammaproteobacteria</taxon>
        <taxon>Lysobacterales</taxon>
        <taxon>Lysobacteraceae</taxon>
        <taxon>Arenimonas</taxon>
    </lineage>
</organism>
<dbReference type="Gene3D" id="1.10.287.470">
    <property type="entry name" value="Helix hairpin bin"/>
    <property type="match status" value="1"/>
</dbReference>
<dbReference type="Gene3D" id="2.40.420.20">
    <property type="match status" value="1"/>
</dbReference>
<accession>A0A091AX09</accession>
<comment type="similarity">
    <text evidence="1">Belongs to the membrane fusion protein (MFP) (TC 8.A.1) family.</text>
</comment>
<dbReference type="Pfam" id="PF25954">
    <property type="entry name" value="Beta-barrel_RND_2"/>
    <property type="match status" value="1"/>
</dbReference>
<dbReference type="RefSeq" id="WP_022969607.1">
    <property type="nucleotide sequence ID" value="NZ_ATVD01000003.1"/>
</dbReference>
<keyword evidence="6" id="KW-1185">Reference proteome</keyword>
<dbReference type="Pfam" id="PF25989">
    <property type="entry name" value="YknX_C"/>
    <property type="match status" value="1"/>
</dbReference>
<dbReference type="OrthoDB" id="7265739at2"/>
<dbReference type="InterPro" id="IPR006143">
    <property type="entry name" value="RND_pump_MFP"/>
</dbReference>
<keyword evidence="2" id="KW-0732">Signal</keyword>
<dbReference type="PRINTS" id="PR01490">
    <property type="entry name" value="RTXTOXIND"/>
</dbReference>
<reference evidence="5 6" key="1">
    <citation type="submission" date="2013-09" db="EMBL/GenBank/DDBJ databases">
        <title>Genome sequencing of Arenimonas oryziterrae.</title>
        <authorList>
            <person name="Chen F."/>
            <person name="Wang G."/>
        </authorList>
    </citation>
    <scope>NUCLEOTIDE SEQUENCE [LARGE SCALE GENOMIC DNA]</scope>
    <source>
        <strain evidence="5 6">YC6267</strain>
    </source>
</reference>
<evidence type="ECO:0000313" key="6">
    <source>
        <dbReference type="Proteomes" id="UP000029385"/>
    </source>
</evidence>
<dbReference type="InterPro" id="IPR058637">
    <property type="entry name" value="YknX-like_C"/>
</dbReference>
<dbReference type="Proteomes" id="UP000029385">
    <property type="component" value="Unassembled WGS sequence"/>
</dbReference>
<name>A0A091AX09_9GAMM</name>
<feature type="chain" id="PRO_5001869194" evidence="2">
    <location>
        <begin position="20"/>
        <end position="369"/>
    </location>
</feature>
<evidence type="ECO:0000256" key="2">
    <source>
        <dbReference type="SAM" id="SignalP"/>
    </source>
</evidence>
<sequence length="369" mass="38327">MAFRPLSATVFVASCLILAACSKDPASETEASAAPAASLTVTLARAQLRAIDRTVIASGPVTAWEEMQLGVELSGVRVTALRVDVGQAVKKGQVLLELDHRTLDSDLRQAQAALNEADAGVKLAEVNLSRGQALAKSQLISASALDELRAALVQAQARQATTRAQRDGVQLRRDFADLRAPDDGVISKRLVQPGQVVAAGSELLRLIRQGRLEWRAELAEAELARVQTGAKVILTGADGRPVEGRVRAVSPGLDASTRTGTMYADLPAPGALKAGAFVEGRIVTSAAQALMVPAAAIVQRDGYAYVFSVDAQGIAHRLRVRTGAASGGDIEVVEGLKAGDAVVDRGAGFLGDGDRVHVVTDAAAAGPTP</sequence>
<dbReference type="EMBL" id="AVCI01000004">
    <property type="protein sequence ID" value="KFN43822.1"/>
    <property type="molecule type" value="Genomic_DNA"/>
</dbReference>
<dbReference type="NCBIfam" id="TIGR01730">
    <property type="entry name" value="RND_mfp"/>
    <property type="match status" value="1"/>
</dbReference>
<dbReference type="InterPro" id="IPR058792">
    <property type="entry name" value="Beta-barrel_RND_2"/>
</dbReference>
<dbReference type="PROSITE" id="PS51257">
    <property type="entry name" value="PROKAR_LIPOPROTEIN"/>
    <property type="match status" value="1"/>
</dbReference>
<evidence type="ECO:0000259" key="3">
    <source>
        <dbReference type="Pfam" id="PF25954"/>
    </source>
</evidence>
<dbReference type="PANTHER" id="PTHR30469">
    <property type="entry name" value="MULTIDRUG RESISTANCE PROTEIN MDTA"/>
    <property type="match status" value="1"/>
</dbReference>
<evidence type="ECO:0000256" key="1">
    <source>
        <dbReference type="ARBA" id="ARBA00009477"/>
    </source>
</evidence>
<dbReference type="AlphaFoldDB" id="A0A091AX09"/>
<dbReference type="GO" id="GO:0015562">
    <property type="term" value="F:efflux transmembrane transporter activity"/>
    <property type="evidence" value="ECO:0007669"/>
    <property type="project" value="TreeGrafter"/>
</dbReference>
<protein>
    <submittedName>
        <fullName evidence="5">Uncharacterized protein</fullName>
    </submittedName>
</protein>
<dbReference type="GO" id="GO:1990281">
    <property type="term" value="C:efflux pump complex"/>
    <property type="evidence" value="ECO:0007669"/>
    <property type="project" value="TreeGrafter"/>
</dbReference>